<dbReference type="SUPFAM" id="SSF53756">
    <property type="entry name" value="UDP-Glycosyltransferase/glycogen phosphorylase"/>
    <property type="match status" value="1"/>
</dbReference>
<feature type="binding site" evidence="2">
    <location>
        <position position="175"/>
    </location>
    <ligand>
        <name>substrate</name>
    </ligand>
</feature>
<dbReference type="GO" id="GO:0016758">
    <property type="term" value="F:hexosyltransferase activity"/>
    <property type="evidence" value="ECO:0007669"/>
    <property type="project" value="InterPro"/>
</dbReference>
<dbReference type="EC" id="3.6.1.57" evidence="4"/>
<evidence type="ECO:0000256" key="1">
    <source>
        <dbReference type="PIRSR" id="PIRSR620023-1"/>
    </source>
</evidence>
<accession>A0A3D8H7V4</accession>
<dbReference type="PANTHER" id="PTHR21015">
    <property type="entry name" value="UDP-N-ACETYLGLUCOSAMINE--N-ACETYLMURAMYL-(PENTAPEPTIDE) PYROPHOSPHORYL-UNDECAPRENOL N-ACETYLGLUCOSAMINE TRANSFERASE 1"/>
    <property type="match status" value="1"/>
</dbReference>
<feature type="active site" description="Proton acceptor" evidence="1">
    <location>
        <position position="17"/>
    </location>
</feature>
<dbReference type="Gene3D" id="3.40.50.11190">
    <property type="match status" value="1"/>
</dbReference>
<protein>
    <submittedName>
        <fullName evidence="4">UDP-2,4-diacetamido-2,4, 6-trideoxy-beta-L-altropyranose hydrolase</fullName>
        <ecNumber evidence="4">3.6.1.57</ecNumber>
    </submittedName>
</protein>
<keyword evidence="5" id="KW-1185">Reference proteome</keyword>
<gene>
    <name evidence="4" type="primary">pseG</name>
    <name evidence="4" type="ORF">DXI23_01550</name>
</gene>
<dbReference type="InterPro" id="IPR007235">
    <property type="entry name" value="Glyco_trans_28_C"/>
</dbReference>
<dbReference type="Proteomes" id="UP000256431">
    <property type="component" value="Unassembled WGS sequence"/>
</dbReference>
<dbReference type="InterPro" id="IPR020023">
    <property type="entry name" value="PseG"/>
</dbReference>
<dbReference type="Gene3D" id="3.40.50.2000">
    <property type="entry name" value="Glycogen Phosphorylase B"/>
    <property type="match status" value="1"/>
</dbReference>
<evidence type="ECO:0000313" key="5">
    <source>
        <dbReference type="Proteomes" id="UP000256431"/>
    </source>
</evidence>
<dbReference type="PANTHER" id="PTHR21015:SF22">
    <property type="entry name" value="GLYCOSYLTRANSFERASE"/>
    <property type="match status" value="1"/>
</dbReference>
<name>A0A3D8H7V4_9GAMM</name>
<proteinExistence type="predicted"/>
<dbReference type="EMBL" id="QRDH01000001">
    <property type="protein sequence ID" value="RDU42396.1"/>
    <property type="molecule type" value="Genomic_DNA"/>
</dbReference>
<dbReference type="NCBIfam" id="TIGR03590">
    <property type="entry name" value="PseG"/>
    <property type="match status" value="1"/>
</dbReference>
<dbReference type="GO" id="GO:0016787">
    <property type="term" value="F:hydrolase activity"/>
    <property type="evidence" value="ECO:0007669"/>
    <property type="project" value="UniProtKB-KW"/>
</dbReference>
<evidence type="ECO:0000313" key="4">
    <source>
        <dbReference type="EMBL" id="RDU42396.1"/>
    </source>
</evidence>
<dbReference type="Pfam" id="PF04101">
    <property type="entry name" value="Glyco_tran_28_C"/>
    <property type="match status" value="1"/>
</dbReference>
<comment type="caution">
    <text evidence="4">The sequence shown here is derived from an EMBL/GenBank/DDBJ whole genome shotgun (WGS) entry which is preliminary data.</text>
</comment>
<feature type="domain" description="Glycosyl transferase family 28 C-terminal" evidence="3">
    <location>
        <begin position="257"/>
        <end position="345"/>
    </location>
</feature>
<evidence type="ECO:0000259" key="3">
    <source>
        <dbReference type="Pfam" id="PF04101"/>
    </source>
</evidence>
<keyword evidence="4" id="KW-0378">Hydrolase</keyword>
<feature type="binding site" evidence="2">
    <location>
        <position position="282"/>
    </location>
    <ligand>
        <name>substrate</name>
    </ligand>
</feature>
<organism evidence="4 5">
    <name type="scientific">Marinobacter flavimaris</name>
    <dbReference type="NCBI Taxonomy" id="262076"/>
    <lineage>
        <taxon>Bacteria</taxon>
        <taxon>Pseudomonadati</taxon>
        <taxon>Pseudomonadota</taxon>
        <taxon>Gammaproteobacteria</taxon>
        <taxon>Pseudomonadales</taxon>
        <taxon>Marinobacteraceae</taxon>
        <taxon>Marinobacter</taxon>
    </lineage>
</organism>
<evidence type="ECO:0000256" key="2">
    <source>
        <dbReference type="PIRSR" id="PIRSR620023-2"/>
    </source>
</evidence>
<reference evidence="4 5" key="1">
    <citation type="submission" date="2018-08" db="EMBL/GenBank/DDBJ databases">
        <title>Genome sequence of Marinobacter flavimaris KCTC 12185.</title>
        <authorList>
            <person name="Chun J."/>
            <person name="Kim B.-Y."/>
            <person name="Choi S.-B."/>
            <person name="Kwak M.-J."/>
        </authorList>
    </citation>
    <scope>NUCLEOTIDE SEQUENCE [LARGE SCALE GENOMIC DNA]</scope>
    <source>
        <strain evidence="4 5">KCTC 12185</strain>
    </source>
</reference>
<sequence length="367" mass="40145">MNVVFRADASLRIGSGHVMRCLTLAEELRRQGHRCEFVCRDHAGHLGEFIASKDFTCHLLANTDEPVAKPAEANSKAYSDWLGVDWETDAEQTLAAIGALQVDWLVADHYALDSRWEKRLATVARRVMVIDDLADRVHECDLLLDQNLGTEASDYSHKVPTRCSKLIGPRFALLRPEFPVLRDSALKRRAKPSIKRILISLGGVDLDNVTAEVMRAFTHSSLPLDTELDIVLGAAAPYLEEVRALARELPFRATVSVSVSDMAERMCRADISVGAAGSTSWERCCLGLPAIMVVLAENQRAIGNALATSGSAILLDKDAIADQLGGILDELVGSDERLQSLADNARKICDGRGTSRLVSEMIRISKS</sequence>
<dbReference type="AlphaFoldDB" id="A0A3D8H7V4"/>